<dbReference type="InterPro" id="IPR006683">
    <property type="entry name" value="Thioestr_dom"/>
</dbReference>
<keyword evidence="4" id="KW-1185">Reference proteome</keyword>
<accession>A0A5C8PTQ9</accession>
<keyword evidence="1" id="KW-0378">Hydrolase</keyword>
<dbReference type="CDD" id="cd03443">
    <property type="entry name" value="PaaI_thioesterase"/>
    <property type="match status" value="1"/>
</dbReference>
<dbReference type="OrthoDB" id="9805304at2"/>
<evidence type="ECO:0000256" key="1">
    <source>
        <dbReference type="ARBA" id="ARBA00022801"/>
    </source>
</evidence>
<dbReference type="EMBL" id="VDUZ01000003">
    <property type="protein sequence ID" value="TXL81752.1"/>
    <property type="molecule type" value="Genomic_DNA"/>
</dbReference>
<dbReference type="NCBIfam" id="TIGR00369">
    <property type="entry name" value="unchar_dom_1"/>
    <property type="match status" value="1"/>
</dbReference>
<dbReference type="Gene3D" id="3.10.129.10">
    <property type="entry name" value="Hotdog Thioesterase"/>
    <property type="match status" value="1"/>
</dbReference>
<protein>
    <submittedName>
        <fullName evidence="3">PaaI family thioesterase</fullName>
    </submittedName>
</protein>
<name>A0A5C8PTQ9_9HYPH</name>
<evidence type="ECO:0000313" key="3">
    <source>
        <dbReference type="EMBL" id="TXL81752.1"/>
    </source>
</evidence>
<evidence type="ECO:0000313" key="4">
    <source>
        <dbReference type="Proteomes" id="UP000321638"/>
    </source>
</evidence>
<dbReference type="GO" id="GO:0016289">
    <property type="term" value="F:acyl-CoA hydrolase activity"/>
    <property type="evidence" value="ECO:0007669"/>
    <property type="project" value="UniProtKB-ARBA"/>
</dbReference>
<feature type="domain" description="Thioesterase" evidence="2">
    <location>
        <begin position="50"/>
        <end position="122"/>
    </location>
</feature>
<organism evidence="3 4">
    <name type="scientific">Vineibacter terrae</name>
    <dbReference type="NCBI Taxonomy" id="2586908"/>
    <lineage>
        <taxon>Bacteria</taxon>
        <taxon>Pseudomonadati</taxon>
        <taxon>Pseudomonadota</taxon>
        <taxon>Alphaproteobacteria</taxon>
        <taxon>Hyphomicrobiales</taxon>
        <taxon>Vineibacter</taxon>
    </lineage>
</organism>
<sequence length="143" mass="15350">MMPLMSGPQLLQFLDTSFPQARHLGLQIEHVDATSIRLRMPIGDQQLRPGGIVSGPTLMWMADCGAYLLILAQIGPVAMAVTSSLNMNFLRAGDGRRDLIGEGRLLKLGRRLAVTEFALLSDGSPEPVAQATVTYAISSAKMG</sequence>
<dbReference type="AlphaFoldDB" id="A0A5C8PTQ9"/>
<proteinExistence type="predicted"/>
<dbReference type="InterPro" id="IPR029069">
    <property type="entry name" value="HotDog_dom_sf"/>
</dbReference>
<dbReference type="Pfam" id="PF03061">
    <property type="entry name" value="4HBT"/>
    <property type="match status" value="1"/>
</dbReference>
<dbReference type="SUPFAM" id="SSF54637">
    <property type="entry name" value="Thioesterase/thiol ester dehydrase-isomerase"/>
    <property type="match status" value="1"/>
</dbReference>
<dbReference type="InterPro" id="IPR003736">
    <property type="entry name" value="PAAI_dom"/>
</dbReference>
<evidence type="ECO:0000259" key="2">
    <source>
        <dbReference type="Pfam" id="PF03061"/>
    </source>
</evidence>
<gene>
    <name evidence="3" type="ORF">FHP25_04280</name>
</gene>
<dbReference type="Proteomes" id="UP000321638">
    <property type="component" value="Unassembled WGS sequence"/>
</dbReference>
<reference evidence="3 4" key="1">
    <citation type="submission" date="2019-06" db="EMBL/GenBank/DDBJ databases">
        <title>New taxonomy in bacterial strain CC-CFT640, isolated from vineyard.</title>
        <authorList>
            <person name="Lin S.-Y."/>
            <person name="Tsai C.-F."/>
            <person name="Young C.-C."/>
        </authorList>
    </citation>
    <scope>NUCLEOTIDE SEQUENCE [LARGE SCALE GENOMIC DNA]</scope>
    <source>
        <strain evidence="3 4">CC-CFT640</strain>
    </source>
</reference>
<comment type="caution">
    <text evidence="3">The sequence shown here is derived from an EMBL/GenBank/DDBJ whole genome shotgun (WGS) entry which is preliminary data.</text>
</comment>